<sequence length="119" mass="13800">MAFQYLHPEEKFQVWTLIHYADAHPDNILDIHYEEGERYRCLLDTAYESENGGELDIEPEDPLYDEFVQVAMEIIEIVHDGPRRYNASLTLDYRDFPTLIIDSVTGETVYSASSDPLRG</sequence>
<proteinExistence type="predicted"/>
<name>S2W0W0_9ACTO</name>
<dbReference type="OrthoDB" id="3268353at2"/>
<evidence type="ECO:0000313" key="1">
    <source>
        <dbReference type="EMBL" id="EPD26172.1"/>
    </source>
</evidence>
<dbReference type="AlphaFoldDB" id="S2W0W0"/>
<accession>S2W0W0</accession>
<dbReference type="Proteomes" id="UP000014393">
    <property type="component" value="Unassembled WGS sequence"/>
</dbReference>
<keyword evidence="2" id="KW-1185">Reference proteome</keyword>
<dbReference type="eggNOG" id="ENOG50322ER">
    <property type="taxonomic scope" value="Bacteria"/>
</dbReference>
<dbReference type="HOGENOM" id="CLU_1999023_0_0_11"/>
<dbReference type="EMBL" id="AGWM01000012">
    <property type="protein sequence ID" value="EPD26172.1"/>
    <property type="molecule type" value="Genomic_DNA"/>
</dbReference>
<protein>
    <submittedName>
        <fullName evidence="1">Uncharacterized protein</fullName>
    </submittedName>
</protein>
<organism evidence="1 2">
    <name type="scientific">Actinotignum schaalii FB123-CNA-2</name>
    <dbReference type="NCBI Taxonomy" id="883067"/>
    <lineage>
        <taxon>Bacteria</taxon>
        <taxon>Bacillati</taxon>
        <taxon>Actinomycetota</taxon>
        <taxon>Actinomycetes</taxon>
        <taxon>Actinomycetales</taxon>
        <taxon>Actinomycetaceae</taxon>
        <taxon>Actinotignum</taxon>
    </lineage>
</organism>
<dbReference type="PATRIC" id="fig|883067.3.peg.1417"/>
<gene>
    <name evidence="1" type="ORF">HMPREF9237_01447</name>
</gene>
<comment type="caution">
    <text evidence="1">The sequence shown here is derived from an EMBL/GenBank/DDBJ whole genome shotgun (WGS) entry which is preliminary data.</text>
</comment>
<evidence type="ECO:0000313" key="2">
    <source>
        <dbReference type="Proteomes" id="UP000014393"/>
    </source>
</evidence>
<reference evidence="1 2" key="1">
    <citation type="submission" date="2013-05" db="EMBL/GenBank/DDBJ databases">
        <title>The Genome Sequence of Actinobaculum schaalii FB123-CNA2.</title>
        <authorList>
            <consortium name="The Broad Institute Genomics Platform"/>
            <person name="Earl A."/>
            <person name="Ward D."/>
            <person name="Feldgarden M."/>
            <person name="Gevers D."/>
            <person name="Saerens B."/>
            <person name="Vaneechoutte M."/>
            <person name="Walker B."/>
            <person name="Young S."/>
            <person name="Zeng Q."/>
            <person name="Gargeya S."/>
            <person name="Fitzgerald M."/>
            <person name="Haas B."/>
            <person name="Abouelleil A."/>
            <person name="Allen A.W."/>
            <person name="Alvarado L."/>
            <person name="Arachchi H.M."/>
            <person name="Berlin A.M."/>
            <person name="Chapman S.B."/>
            <person name="Gainer-Dewar J."/>
            <person name="Goldberg J."/>
            <person name="Griggs A."/>
            <person name="Gujja S."/>
            <person name="Hansen M."/>
            <person name="Howarth C."/>
            <person name="Imamovic A."/>
            <person name="Ireland A."/>
            <person name="Larimer J."/>
            <person name="McCowan C."/>
            <person name="Murphy C."/>
            <person name="Pearson M."/>
            <person name="Poon T.W."/>
            <person name="Priest M."/>
            <person name="Roberts A."/>
            <person name="Saif S."/>
            <person name="Shea T."/>
            <person name="Sisk P."/>
            <person name="Sykes S."/>
            <person name="Wortman J."/>
            <person name="Nusbaum C."/>
            <person name="Birren B."/>
        </authorList>
    </citation>
    <scope>NUCLEOTIDE SEQUENCE [LARGE SCALE GENOMIC DNA]</scope>
    <source>
        <strain evidence="1 2">FB123-CNA-2</strain>
    </source>
</reference>
<dbReference type="RefSeq" id="WP_016443056.1">
    <property type="nucleotide sequence ID" value="NZ_KE150263.1"/>
</dbReference>